<dbReference type="InterPro" id="IPR035952">
    <property type="entry name" value="Rhomboid-like_sf"/>
</dbReference>
<dbReference type="SUPFAM" id="SSF144091">
    <property type="entry name" value="Rhomboid-like"/>
    <property type="match status" value="1"/>
</dbReference>
<feature type="transmembrane region" description="Helical" evidence="5">
    <location>
        <begin position="174"/>
        <end position="193"/>
    </location>
</feature>
<feature type="transmembrane region" description="Helical" evidence="5">
    <location>
        <begin position="199"/>
        <end position="218"/>
    </location>
</feature>
<evidence type="ECO:0000256" key="5">
    <source>
        <dbReference type="SAM" id="Phobius"/>
    </source>
</evidence>
<evidence type="ECO:0000313" key="7">
    <source>
        <dbReference type="Proteomes" id="UP000216409"/>
    </source>
</evidence>
<feature type="transmembrane region" description="Helical" evidence="5">
    <location>
        <begin position="111"/>
        <end position="133"/>
    </location>
</feature>
<reference evidence="6 7" key="1">
    <citation type="journal article" date="2014" name="Front. Microbiol.">
        <title>Population and genomic analysis of the genus Halorubrum.</title>
        <authorList>
            <person name="Fullmer M.S."/>
            <person name="Soucy S.M."/>
            <person name="Swithers K.S."/>
            <person name="Makkay A.M."/>
            <person name="Wheeler R."/>
            <person name="Ventosa A."/>
            <person name="Gogarten J.P."/>
            <person name="Papke R.T."/>
        </authorList>
    </citation>
    <scope>NUCLEOTIDE SEQUENCE [LARGE SCALE GENOMIC DNA]</scope>
    <source>
        <strain evidence="6 7">LD3</strain>
    </source>
</reference>
<name>A0A256IKF1_HALEZ</name>
<accession>A0A256IKF1</accession>
<evidence type="ECO:0000256" key="1">
    <source>
        <dbReference type="ARBA" id="ARBA00004141"/>
    </source>
</evidence>
<feature type="transmembrane region" description="Helical" evidence="5">
    <location>
        <begin position="269"/>
        <end position="290"/>
    </location>
</feature>
<evidence type="ECO:0000313" key="6">
    <source>
        <dbReference type="EMBL" id="OYR57021.1"/>
    </source>
</evidence>
<dbReference type="Proteomes" id="UP000216409">
    <property type="component" value="Unassembled WGS sequence"/>
</dbReference>
<keyword evidence="2 5" id="KW-0812">Transmembrane</keyword>
<evidence type="ECO:0000256" key="4">
    <source>
        <dbReference type="ARBA" id="ARBA00023136"/>
    </source>
</evidence>
<dbReference type="EMBL" id="NHOW01000226">
    <property type="protein sequence ID" value="OYR57021.1"/>
    <property type="molecule type" value="Genomic_DNA"/>
</dbReference>
<feature type="transmembrane region" description="Helical" evidence="5">
    <location>
        <begin position="36"/>
        <end position="54"/>
    </location>
</feature>
<organism evidence="6 7">
    <name type="scientific">Halorubrum ezzemoulense</name>
    <name type="common">Halorubrum chaoviator</name>
    <dbReference type="NCBI Taxonomy" id="337243"/>
    <lineage>
        <taxon>Archaea</taxon>
        <taxon>Methanobacteriati</taxon>
        <taxon>Methanobacteriota</taxon>
        <taxon>Stenosarchaea group</taxon>
        <taxon>Halobacteria</taxon>
        <taxon>Halobacteriales</taxon>
        <taxon>Haloferacaceae</taxon>
        <taxon>Halorubrum</taxon>
    </lineage>
</organism>
<keyword evidence="3 5" id="KW-1133">Transmembrane helix</keyword>
<feature type="transmembrane region" description="Helical" evidence="5">
    <location>
        <begin position="89"/>
        <end position="106"/>
    </location>
</feature>
<proteinExistence type="predicted"/>
<feature type="transmembrane region" description="Helical" evidence="5">
    <location>
        <begin position="139"/>
        <end position="162"/>
    </location>
</feature>
<feature type="transmembrane region" description="Helical" evidence="5">
    <location>
        <begin position="239"/>
        <end position="257"/>
    </location>
</feature>
<evidence type="ECO:0008006" key="8">
    <source>
        <dbReference type="Google" id="ProtNLM"/>
    </source>
</evidence>
<evidence type="ECO:0000256" key="3">
    <source>
        <dbReference type="ARBA" id="ARBA00022989"/>
    </source>
</evidence>
<dbReference type="RefSeq" id="WP_094580704.1">
    <property type="nucleotide sequence ID" value="NZ_NHOW01000226.1"/>
</dbReference>
<protein>
    <recommendedName>
        <fullName evidence="8">Peptidase S54 rhomboid domain-containing protein</fullName>
    </recommendedName>
</protein>
<gene>
    <name evidence="6" type="ORF">DJ83_18070</name>
</gene>
<evidence type="ECO:0000256" key="2">
    <source>
        <dbReference type="ARBA" id="ARBA00022692"/>
    </source>
</evidence>
<sequence length="293" mass="31926">MTTTTDEGMTTESRLELPAEESFADAVQRVVRRVDIILLLFPAAVLLVIGLFPSEVRRQLAFSYADPSVLTAFTSNFTHANSVHLLRNLTAYLVVVPTAYLLSVLADRRQLFHTVFVVVFVTFPFVLSGLNLVVPREALSLGASGLTLAFVGYLPVAVAQYVRRRFSIDNFVRRNIAAGLFFVGLSVVIPLAVAVVQPGLTIVLTFVAFLAVVGYGVTLRRSGVDRSTLRGPPPGFVEFGVWSIVVIIAVLITAFPADPLSDAGLVNTYTHFLGYALGFLSSYLVVLFFFDSE</sequence>
<comment type="caution">
    <text evidence="6">The sequence shown here is derived from an EMBL/GenBank/DDBJ whole genome shotgun (WGS) entry which is preliminary data.</text>
</comment>
<comment type="subcellular location">
    <subcellularLocation>
        <location evidence="1">Membrane</location>
        <topology evidence="1">Multi-pass membrane protein</topology>
    </subcellularLocation>
</comment>
<dbReference type="Gene3D" id="1.20.1540.10">
    <property type="entry name" value="Rhomboid-like"/>
    <property type="match status" value="1"/>
</dbReference>
<dbReference type="AlphaFoldDB" id="A0A256IKF1"/>
<dbReference type="GO" id="GO:0016020">
    <property type="term" value="C:membrane"/>
    <property type="evidence" value="ECO:0007669"/>
    <property type="project" value="UniProtKB-SubCell"/>
</dbReference>
<keyword evidence="4 5" id="KW-0472">Membrane</keyword>